<dbReference type="SUPFAM" id="SSF53300">
    <property type="entry name" value="vWA-like"/>
    <property type="match status" value="1"/>
</dbReference>
<evidence type="ECO:0000256" key="2">
    <source>
        <dbReference type="ARBA" id="ARBA00022737"/>
    </source>
</evidence>
<evidence type="ECO:0000313" key="4">
    <source>
        <dbReference type="EMBL" id="KAF3832644.1"/>
    </source>
</evidence>
<dbReference type="PROSITE" id="PS50004">
    <property type="entry name" value="C2"/>
    <property type="match status" value="2"/>
</dbReference>
<proteinExistence type="inferred from homology"/>
<feature type="domain" description="C2" evidence="3">
    <location>
        <begin position="166"/>
        <end position="325"/>
    </location>
</feature>
<dbReference type="Proteomes" id="UP000518266">
    <property type="component" value="Unassembled WGS sequence"/>
</dbReference>
<feature type="domain" description="C2" evidence="3">
    <location>
        <begin position="33"/>
        <end position="159"/>
    </location>
</feature>
<comment type="caution">
    <text evidence="4">The sequence shown here is derived from an EMBL/GenBank/DDBJ whole genome shotgun (WGS) entry which is preliminary data.</text>
</comment>
<evidence type="ECO:0000313" key="5">
    <source>
        <dbReference type="Proteomes" id="UP000518266"/>
    </source>
</evidence>
<reference evidence="4 5" key="1">
    <citation type="submission" date="2020-03" db="EMBL/GenBank/DDBJ databases">
        <title>Dissostichus mawsoni Genome sequencing and assembly.</title>
        <authorList>
            <person name="Park H."/>
        </authorList>
    </citation>
    <scope>NUCLEOTIDE SEQUENCE [LARGE SCALE GENOMIC DNA]</scope>
    <source>
        <strain evidence="4">DM0001</strain>
        <tissue evidence="4">Muscle</tissue>
    </source>
</reference>
<dbReference type="InterPro" id="IPR037768">
    <property type="entry name" value="C2B_Copine"/>
</dbReference>
<dbReference type="Pfam" id="PF00168">
    <property type="entry name" value="C2"/>
    <property type="match status" value="3"/>
</dbReference>
<sequence>MNLFRDLIEAPESATPAPSCPVSRHYRARMNDVLEAISPATSLSGPATCVSKVELRVSCKGLLDRDTLNKSDPCVILMVQNNGQWTELDRTEVIKSNLHPVFAKVFSWDYYFEEVQKLRFEVYDIHGTHSIGTRDDDFLGGMECTLGQIVAQKRMVKSLLLKYGKYAGKSTITVHAEEISGNNGYVELSFCAKKLDDKDIFSKSDPFLEIYRINDDLSEQLVHRTEVKSSYSLFTSSNSCFLPLISYVIKNNLNPVWEPFKVSLISLCSCDAERKLKIVNSCVHVCLQCLVWDYDSRGKHDFIGEFYATFRDMQNISSGNKVTWDCVNPKYKLKKRNYKNSGVVILSDLKLHRVYSFLDYIMGGCQIHFTVAIDFTASNGDPRNSCSLHYINPYQPNEYLKALIAVGEICQDYDRFVSLLFLSKGYVLPTGIYKQHHHTWKHAAGAEQCRNDKRFSALGFGARIPPNYEVSHDFAINFNPDDDECEEIQGVVEAYQNCLPKIQLYGPTNVSPIINRIAKLAAGDGNIKDASRYHILLILTDGVVTDMADTREAIVRGSYQPLSIIIVGVGNADFTDMQILDGDDGVLRSPKGEPVLRDIVQFVPFRDFKTASPAALAKCVLAEVPKQVVEYYSHRAISPMCPISESLTPVLTPIATTPTE</sequence>
<dbReference type="OrthoDB" id="5855668at2759"/>
<dbReference type="EMBL" id="JAAKFY010000027">
    <property type="protein sequence ID" value="KAF3832644.1"/>
    <property type="molecule type" value="Genomic_DNA"/>
</dbReference>
<dbReference type="InterPro" id="IPR035892">
    <property type="entry name" value="C2_domain_sf"/>
</dbReference>
<name>A0A7J5X6M3_DISMA</name>
<gene>
    <name evidence="4" type="ORF">F7725_026309</name>
</gene>
<organism evidence="4 5">
    <name type="scientific">Dissostichus mawsoni</name>
    <name type="common">Antarctic cod</name>
    <dbReference type="NCBI Taxonomy" id="36200"/>
    <lineage>
        <taxon>Eukaryota</taxon>
        <taxon>Metazoa</taxon>
        <taxon>Chordata</taxon>
        <taxon>Craniata</taxon>
        <taxon>Vertebrata</taxon>
        <taxon>Euteleostomi</taxon>
        <taxon>Actinopterygii</taxon>
        <taxon>Neopterygii</taxon>
        <taxon>Teleostei</taxon>
        <taxon>Neoteleostei</taxon>
        <taxon>Acanthomorphata</taxon>
        <taxon>Eupercaria</taxon>
        <taxon>Perciformes</taxon>
        <taxon>Notothenioidei</taxon>
        <taxon>Nototheniidae</taxon>
        <taxon>Dissostichus</taxon>
    </lineage>
</organism>
<dbReference type="Gene3D" id="2.60.40.150">
    <property type="entry name" value="C2 domain"/>
    <property type="match status" value="2"/>
</dbReference>
<dbReference type="CDD" id="cd04048">
    <property type="entry name" value="C2A_Copine"/>
    <property type="match status" value="1"/>
</dbReference>
<dbReference type="InterPro" id="IPR045052">
    <property type="entry name" value="Copine"/>
</dbReference>
<dbReference type="AlphaFoldDB" id="A0A7J5X6M3"/>
<dbReference type="GO" id="GO:0071277">
    <property type="term" value="P:cellular response to calcium ion"/>
    <property type="evidence" value="ECO:0007669"/>
    <property type="project" value="TreeGrafter"/>
</dbReference>
<evidence type="ECO:0000259" key="3">
    <source>
        <dbReference type="PROSITE" id="PS50004"/>
    </source>
</evidence>
<dbReference type="InterPro" id="IPR002035">
    <property type="entry name" value="VWF_A"/>
</dbReference>
<keyword evidence="2" id="KW-0677">Repeat</keyword>
<accession>A0A7J5X6M3</accession>
<dbReference type="GO" id="GO:0005544">
    <property type="term" value="F:calcium-dependent phospholipid binding"/>
    <property type="evidence" value="ECO:0007669"/>
    <property type="project" value="InterPro"/>
</dbReference>
<dbReference type="FunFam" id="2.60.40.150:FF:000163">
    <property type="entry name" value="Copine 7"/>
    <property type="match status" value="1"/>
</dbReference>
<dbReference type="SUPFAM" id="SSF49562">
    <property type="entry name" value="C2 domain (Calcium/lipid-binding domain, CaLB)"/>
    <property type="match status" value="2"/>
</dbReference>
<dbReference type="InterPro" id="IPR036465">
    <property type="entry name" value="vWFA_dom_sf"/>
</dbReference>
<dbReference type="SMART" id="SM00327">
    <property type="entry name" value="VWA"/>
    <property type="match status" value="1"/>
</dbReference>
<dbReference type="InterPro" id="IPR010734">
    <property type="entry name" value="Copine_C"/>
</dbReference>
<protein>
    <recommendedName>
        <fullName evidence="3">C2 domain-containing protein</fullName>
    </recommendedName>
</protein>
<dbReference type="InterPro" id="IPR000008">
    <property type="entry name" value="C2_dom"/>
</dbReference>
<keyword evidence="5" id="KW-1185">Reference proteome</keyword>
<dbReference type="SMART" id="SM00239">
    <property type="entry name" value="C2"/>
    <property type="match status" value="2"/>
</dbReference>
<evidence type="ECO:0000256" key="1">
    <source>
        <dbReference type="ARBA" id="ARBA00009048"/>
    </source>
</evidence>
<dbReference type="GO" id="GO:0005886">
    <property type="term" value="C:plasma membrane"/>
    <property type="evidence" value="ECO:0007669"/>
    <property type="project" value="TreeGrafter"/>
</dbReference>
<dbReference type="PANTHER" id="PTHR10857">
    <property type="entry name" value="COPINE"/>
    <property type="match status" value="1"/>
</dbReference>
<comment type="similarity">
    <text evidence="1">Belongs to the copine family.</text>
</comment>
<dbReference type="PANTHER" id="PTHR10857:SF6">
    <property type="entry name" value="COPINE-7"/>
    <property type="match status" value="1"/>
</dbReference>
<dbReference type="Pfam" id="PF07002">
    <property type="entry name" value="Copine"/>
    <property type="match status" value="2"/>
</dbReference>
<dbReference type="CDD" id="cd04047">
    <property type="entry name" value="C2B_Copine"/>
    <property type="match status" value="1"/>
</dbReference>